<gene>
    <name evidence="2" type="ORF">SAMN04487998_2100</name>
</gene>
<keyword evidence="3" id="KW-1185">Reference proteome</keyword>
<organism evidence="2 3">
    <name type="scientific">Hymenobacter actinosclerus</name>
    <dbReference type="NCBI Taxonomy" id="82805"/>
    <lineage>
        <taxon>Bacteria</taxon>
        <taxon>Pseudomonadati</taxon>
        <taxon>Bacteroidota</taxon>
        <taxon>Cytophagia</taxon>
        <taxon>Cytophagales</taxon>
        <taxon>Hymenobacteraceae</taxon>
        <taxon>Hymenobacter</taxon>
    </lineage>
</organism>
<proteinExistence type="predicted"/>
<name>A0A1I0F2J3_9BACT</name>
<dbReference type="Gene3D" id="2.40.160.20">
    <property type="match status" value="1"/>
</dbReference>
<protein>
    <recommendedName>
        <fullName evidence="4">Outer membrane protein beta-barrel domain-containing protein</fullName>
    </recommendedName>
</protein>
<evidence type="ECO:0008006" key="4">
    <source>
        <dbReference type="Google" id="ProtNLM"/>
    </source>
</evidence>
<dbReference type="STRING" id="82805.SAMN04487998_2100"/>
<dbReference type="OrthoDB" id="912723at2"/>
<reference evidence="3" key="1">
    <citation type="submission" date="2016-10" db="EMBL/GenBank/DDBJ databases">
        <authorList>
            <person name="Varghese N."/>
            <person name="Submissions S."/>
        </authorList>
    </citation>
    <scope>NUCLEOTIDE SEQUENCE [LARGE SCALE GENOMIC DNA]</scope>
    <source>
        <strain evidence="3">DSM 15310</strain>
    </source>
</reference>
<dbReference type="EMBL" id="FOHS01000002">
    <property type="protein sequence ID" value="SET52250.1"/>
    <property type="molecule type" value="Genomic_DNA"/>
</dbReference>
<evidence type="ECO:0000256" key="1">
    <source>
        <dbReference type="SAM" id="SignalP"/>
    </source>
</evidence>
<feature type="signal peptide" evidence="1">
    <location>
        <begin position="1"/>
        <end position="22"/>
    </location>
</feature>
<dbReference type="AlphaFoldDB" id="A0A1I0F2J3"/>
<sequence>MRFHYLLPGLLLGLLTASRATAQTTPADTTRISYEEEVQPAALPAEAAAPLLVQSEVQQQQWKLGLNNFLLGSIWAYRSYNRVGVHVAYERKLTTALAVQAELSPAVARYRPDNGTPARALGARVQLMGRYYYNLERRIRKGKSRGSFVGNYVALAVGSKLGRHTYETPFYFLPLDANRGAAVDVALLYGLQRRLGRRGFIDANFGLTKLIEPFKSKLGLSSSLRVGLLLGTPAAPPPPATQLTPDDNAQLRPRLYVGTQLGSYGYKLRFSDNNPYATRPNSLPSGFPGQAGVGTYSVEVKYPYYYMGYQLRPQLALQLGYQGQAGTLISSSSYYGNDFVVGSKSETYEQTLAFPLLARYSLTRQYQQRVQFDVVGGAALVYARVRNQETRTRNDEVMEQYAFGRHSTGGHLTGGLNASYGIGRRRKLQLTAEYVLIQSLQSTSNGQRPINSGGSLGLRYRFGPTF</sequence>
<dbReference type="RefSeq" id="WP_092771104.1">
    <property type="nucleotide sequence ID" value="NZ_FOHS01000002.1"/>
</dbReference>
<accession>A0A1I0F2J3</accession>
<keyword evidence="1" id="KW-0732">Signal</keyword>
<evidence type="ECO:0000313" key="3">
    <source>
        <dbReference type="Proteomes" id="UP000198697"/>
    </source>
</evidence>
<feature type="chain" id="PRO_5011503506" description="Outer membrane protein beta-barrel domain-containing protein" evidence="1">
    <location>
        <begin position="23"/>
        <end position="466"/>
    </location>
</feature>
<evidence type="ECO:0000313" key="2">
    <source>
        <dbReference type="EMBL" id="SET52250.1"/>
    </source>
</evidence>
<dbReference type="Proteomes" id="UP000198697">
    <property type="component" value="Unassembled WGS sequence"/>
</dbReference>